<name>G4TP85_SERID</name>
<keyword evidence="3" id="KW-0206">Cytoskeleton</keyword>
<feature type="compositionally biased region" description="Low complexity" evidence="5">
    <location>
        <begin position="284"/>
        <end position="295"/>
    </location>
</feature>
<dbReference type="PANTHER" id="PTHR24149:SF14">
    <property type="entry name" value="ANKYRIN REPEAT DOMAIN 12"/>
    <property type="match status" value="1"/>
</dbReference>
<evidence type="ECO:0000256" key="5">
    <source>
        <dbReference type="SAM" id="MobiDB-lite"/>
    </source>
</evidence>
<comment type="caution">
    <text evidence="7">The sequence shown here is derived from an EMBL/GenBank/DDBJ whole genome shotgun (WGS) entry which is preliminary data.</text>
</comment>
<feature type="region of interest" description="Disordered" evidence="5">
    <location>
        <begin position="1024"/>
        <end position="1044"/>
    </location>
</feature>
<dbReference type="EMBL" id="CAFZ01000204">
    <property type="protein sequence ID" value="CCA73128.1"/>
    <property type="molecule type" value="Genomic_DNA"/>
</dbReference>
<dbReference type="OrthoDB" id="10017054at2759"/>
<feature type="compositionally biased region" description="Low complexity" evidence="5">
    <location>
        <begin position="1833"/>
        <end position="1852"/>
    </location>
</feature>
<feature type="compositionally biased region" description="Basic residues" evidence="5">
    <location>
        <begin position="1550"/>
        <end position="1562"/>
    </location>
</feature>
<feature type="region of interest" description="Disordered" evidence="5">
    <location>
        <begin position="1804"/>
        <end position="1899"/>
    </location>
</feature>
<feature type="compositionally biased region" description="Polar residues" evidence="5">
    <location>
        <begin position="269"/>
        <end position="283"/>
    </location>
</feature>
<dbReference type="GO" id="GO:0005654">
    <property type="term" value="C:nucleoplasm"/>
    <property type="evidence" value="ECO:0007669"/>
    <property type="project" value="TreeGrafter"/>
</dbReference>
<dbReference type="Proteomes" id="UP000007148">
    <property type="component" value="Unassembled WGS sequence"/>
</dbReference>
<feature type="domain" description="GAR" evidence="6">
    <location>
        <begin position="1690"/>
        <end position="1770"/>
    </location>
</feature>
<evidence type="ECO:0000256" key="2">
    <source>
        <dbReference type="ARBA" id="ARBA00022490"/>
    </source>
</evidence>
<proteinExistence type="predicted"/>
<feature type="region of interest" description="Disordered" evidence="5">
    <location>
        <begin position="1"/>
        <end position="54"/>
    </location>
</feature>
<feature type="region of interest" description="Disordered" evidence="5">
    <location>
        <begin position="1148"/>
        <end position="1250"/>
    </location>
</feature>
<evidence type="ECO:0000256" key="4">
    <source>
        <dbReference type="SAM" id="Coils"/>
    </source>
</evidence>
<evidence type="ECO:0000313" key="8">
    <source>
        <dbReference type="Proteomes" id="UP000007148"/>
    </source>
</evidence>
<feature type="compositionally biased region" description="Polar residues" evidence="5">
    <location>
        <begin position="1592"/>
        <end position="1613"/>
    </location>
</feature>
<dbReference type="eggNOG" id="ENOG502S6V6">
    <property type="taxonomic scope" value="Eukaryota"/>
</dbReference>
<keyword evidence="8" id="KW-1185">Reference proteome</keyword>
<dbReference type="PANTHER" id="PTHR24149">
    <property type="entry name" value="ANKYRIN REPEAT DOMAIN-CONTAINING PROTEIN 12"/>
    <property type="match status" value="1"/>
</dbReference>
<feature type="coiled-coil region" evidence="4">
    <location>
        <begin position="480"/>
        <end position="507"/>
    </location>
</feature>
<feature type="compositionally biased region" description="Polar residues" evidence="5">
    <location>
        <begin position="247"/>
        <end position="256"/>
    </location>
</feature>
<evidence type="ECO:0000256" key="1">
    <source>
        <dbReference type="ARBA" id="ARBA00004245"/>
    </source>
</evidence>
<feature type="compositionally biased region" description="Low complexity" evidence="5">
    <location>
        <begin position="17"/>
        <end position="34"/>
    </location>
</feature>
<dbReference type="SMART" id="SM00243">
    <property type="entry name" value="GAS2"/>
    <property type="match status" value="1"/>
</dbReference>
<dbReference type="HOGENOM" id="CLU_002695_0_0_1"/>
<dbReference type="InterPro" id="IPR036534">
    <property type="entry name" value="GAR_dom_sf"/>
</dbReference>
<evidence type="ECO:0000256" key="3">
    <source>
        <dbReference type="ARBA" id="ARBA00023212"/>
    </source>
</evidence>
<accession>G4TP85</accession>
<sequence length="1899" mass="212666">MSTNIPSTTGPDDSTNAQAASAKAIPDAAIVAPAEDSNTGDSPKSPKGEDALEEGEILELQAFIPRREWIEDKIKFLETLPPVDLFSNLEFLVNASPTPIPGLPTREELAEWMKQHDAIEQEAERFDSNDMKRLKKFAKAATQRNLSPADTDLIEVTLTTLLALDKLVHLLRSRSEFLELTGLRLTWEEKRLGAWAEHQSIQEDIEAFVKKSARWTPEAYRRMIESLVNVSTSSVSSFSMHHTNASNASGSIMSHPNASTSSVNASTNFDSPLSSPVSATTPGRRNSAFSSNNRNSRSKVGDDLGREAGRFTTRIAAWDRGLVKPAGQALDKMIDKKTVPDSILDEQDRLEDKTRPLEALARFGMEVVAQWKKADEIYGNLKKEQDAAGSLREEIMHAIKHHPDSEMDSSFVTRLQGMNQRITTLTTAVNSRLFPKPTHPRFPDQAACNDSIVSTLSSELKYTKSLIQEAAAVSQQYHERNQLVGQVENAQRQLEQYAVKLESCAKRLQEGAEAEDGDGTPIRLDSVDCLEPMRHGAYLAVLPIICGELEEACNLGDNAARICRRSMVGLKDATLDPAFSESTDKALESFTKAKERAIQAKEAFTSKAAALREARKVWAAVGDAWTSLDEVKATIASHMERDKWHPMGQEQPLRSPMREDGSWSTTFQRIPSQLDEISANISNVVLPSIKNLDGSVGSDVVGALGGATTAVQQYLDNVRGMCRLHETVKNQAKAMDYVQTEEMSLEKRIDTMMPLFEEYKNALGSTKHPLHADVEAQDRIAGLLSDHDSIKESVVQLCDGLVSRVPFIGKPDAYFHGPLRSAQPTLATFLQTWNPQVPPTPLPFMLPLDANALDHNVRSDANHLVIRITTKSSELSRAMEQLETSLKSVESASNKVKEFTSQAIPPFRDSLRDLLGRPGAQDPDVQQQIIDPCVQKERELGSQLNEVASALEGAASAINFALNRERAAIETLERLAEEARRKAELEEQQRVAEQLRLEEERKAALAREEEERLRREEEERLREAERVRREEEEAEKARKAAEEEARLAAIREEEERLKMLAKQLEDEQRRIAEEQELARQRDEAERLEREAEMQRQLALEQKRLADEAEERKRREEEEREARRLQEEEQERQRILKEQELQRLIEQEHERQRQLKAEEEARRQEEEARRIAEEEARRRAEEEEARRRAEEEEARRQEEARRRAEEEKTRLEEEEAQRIAEEARRRAEEEEARRRAEEEEARRAEEEAQRIAEEEELRRQALKQEEEAREQERLRLEAEREEARIAEEARLAEIRLAEERRLAQEASASSIEDVFARAMSKEAGGDGPASTFEQIEDLRRRLRGLSLENWVTPIPDSAQASVLPTKSYVAQSEVVFDEISSTFRGIPTTMDDSEVQESHQALHKELEHARELLDRCRALSVVSSKAAECDASLSDLLEHVDGYPSAPIAELQSPHVSDPSKPPEEQLAARLAYTQNLVQEFEAASKPLSSDGRVAAETERLDQTWTELQEMCTDRLQNKSRPSTASGHGFPSGRGSSMSSRSNSSAPSGRSRYRARSPRHIRGRTASVALNARQERLEPKLAKKRSVSGPLVSPNSSLHQSTFSSRQRTASNTLGLDPVTPTKPSYSGSRSPFKTPKGLRPPSPDLSETSSIQSKGRSVSAHSRISGPSFGKPPPRPPASKSAVRKPYVANPKNKLDVAVGNVVNKMAVNVPIQAVTSSGWEDKSGKYWIGDDEEARLCFCRILRSQTVMVRVGGGWCELSKFLKDHFAHLLDQIPDAPSLGSKEQKWISSATLNTTTEEPLLELPILQGPRPPKTPEPRRPSGAVVVLHTPNGTSPRSLHSSGSPGSPLAPLQFIRKAEESPHRSGTTPPPHRLSKSTTSRTPARIVSTTPVKPPTWRM</sequence>
<feature type="region of interest" description="Disordered" evidence="5">
    <location>
        <begin position="1514"/>
        <end position="1687"/>
    </location>
</feature>
<dbReference type="GO" id="GO:0008017">
    <property type="term" value="F:microtubule binding"/>
    <property type="evidence" value="ECO:0007669"/>
    <property type="project" value="InterPro"/>
</dbReference>
<organism evidence="7 8">
    <name type="scientific">Serendipita indica (strain DSM 11827)</name>
    <name type="common">Root endophyte fungus</name>
    <name type="synonym">Piriformospora indica</name>
    <dbReference type="NCBI Taxonomy" id="1109443"/>
    <lineage>
        <taxon>Eukaryota</taxon>
        <taxon>Fungi</taxon>
        <taxon>Dikarya</taxon>
        <taxon>Basidiomycota</taxon>
        <taxon>Agaricomycotina</taxon>
        <taxon>Agaricomycetes</taxon>
        <taxon>Sebacinales</taxon>
        <taxon>Serendipitaceae</taxon>
        <taxon>Serendipita</taxon>
    </lineage>
</organism>
<feature type="compositionally biased region" description="Polar residues" evidence="5">
    <location>
        <begin position="1645"/>
        <end position="1662"/>
    </location>
</feature>
<dbReference type="OMA" id="CGFMTGQ"/>
<protein>
    <submittedName>
        <fullName evidence="7">Related to putative cytoplasmic structural protein</fullName>
    </submittedName>
</protein>
<keyword evidence="4" id="KW-0175">Coiled coil</keyword>
<feature type="compositionally biased region" description="Polar residues" evidence="5">
    <location>
        <begin position="1"/>
        <end position="16"/>
    </location>
</feature>
<feature type="compositionally biased region" description="Polar residues" evidence="5">
    <location>
        <begin position="1621"/>
        <end position="1631"/>
    </location>
</feature>
<evidence type="ECO:0000259" key="6">
    <source>
        <dbReference type="PROSITE" id="PS51460"/>
    </source>
</evidence>
<evidence type="ECO:0000313" key="7">
    <source>
        <dbReference type="EMBL" id="CCA73128.1"/>
    </source>
</evidence>
<dbReference type="Pfam" id="PF02187">
    <property type="entry name" value="GAS2"/>
    <property type="match status" value="1"/>
</dbReference>
<feature type="compositionally biased region" description="Low complexity" evidence="5">
    <location>
        <begin position="257"/>
        <end position="268"/>
    </location>
</feature>
<dbReference type="InterPro" id="IPR053210">
    <property type="entry name" value="ANKRD12"/>
</dbReference>
<dbReference type="InterPro" id="IPR003108">
    <property type="entry name" value="GAR_dom"/>
</dbReference>
<dbReference type="InParanoid" id="G4TP85"/>
<feature type="region of interest" description="Disordered" evidence="5">
    <location>
        <begin position="1075"/>
        <end position="1131"/>
    </location>
</feature>
<reference evidence="7 8" key="1">
    <citation type="journal article" date="2011" name="PLoS Pathog.">
        <title>Endophytic Life Strategies Decoded by Genome and Transcriptome Analyses of the Mutualistic Root Symbiont Piriformospora indica.</title>
        <authorList>
            <person name="Zuccaro A."/>
            <person name="Lahrmann U."/>
            <person name="Guldener U."/>
            <person name="Langen G."/>
            <person name="Pfiffi S."/>
            <person name="Biedenkopf D."/>
            <person name="Wong P."/>
            <person name="Samans B."/>
            <person name="Grimm C."/>
            <person name="Basiewicz M."/>
            <person name="Murat C."/>
            <person name="Martin F."/>
            <person name="Kogel K.H."/>
        </authorList>
    </citation>
    <scope>NUCLEOTIDE SEQUENCE [LARGE SCALE GENOMIC DNA]</scope>
    <source>
        <strain evidence="7 8">DSM 11827</strain>
    </source>
</reference>
<feature type="compositionally biased region" description="Basic and acidic residues" evidence="5">
    <location>
        <begin position="1100"/>
        <end position="1131"/>
    </location>
</feature>
<keyword evidence="2" id="KW-0963">Cytoplasm</keyword>
<feature type="compositionally biased region" description="Low complexity" evidence="5">
    <location>
        <begin position="1532"/>
        <end position="1549"/>
    </location>
</feature>
<dbReference type="STRING" id="1109443.G4TP85"/>
<dbReference type="PROSITE" id="PS51460">
    <property type="entry name" value="GAR"/>
    <property type="match status" value="1"/>
</dbReference>
<dbReference type="GO" id="GO:0005856">
    <property type="term" value="C:cytoskeleton"/>
    <property type="evidence" value="ECO:0007669"/>
    <property type="project" value="UniProtKB-SubCell"/>
</dbReference>
<feature type="compositionally biased region" description="Polar residues" evidence="5">
    <location>
        <begin position="1876"/>
        <end position="1891"/>
    </location>
</feature>
<feature type="region of interest" description="Disordered" evidence="5">
    <location>
        <begin position="247"/>
        <end position="305"/>
    </location>
</feature>
<comment type="subcellular location">
    <subcellularLocation>
        <location evidence="1">Cytoplasm</location>
        <location evidence="1">Cytoskeleton</location>
    </subcellularLocation>
</comment>
<dbReference type="SUPFAM" id="SSF143575">
    <property type="entry name" value="GAS2 domain-like"/>
    <property type="match status" value="1"/>
</dbReference>
<dbReference type="Gene3D" id="3.30.920.20">
    <property type="entry name" value="Gas2-like domain"/>
    <property type="match status" value="1"/>
</dbReference>
<gene>
    <name evidence="7" type="ORF">PIIN_07082</name>
</gene>
<feature type="compositionally biased region" description="Basic and acidic residues" evidence="5">
    <location>
        <begin position="1075"/>
        <end position="1093"/>
    </location>
</feature>